<dbReference type="EMBL" id="QWKH01000020">
    <property type="protein sequence ID" value="NBI34260.1"/>
    <property type="molecule type" value="Genomic_DNA"/>
</dbReference>
<evidence type="ECO:0000259" key="8">
    <source>
        <dbReference type="Pfam" id="PF00749"/>
    </source>
</evidence>
<feature type="domain" description="Glutamyl/glutaminyl-tRNA synthetase class Ib catalytic" evidence="8">
    <location>
        <begin position="14"/>
        <end position="332"/>
    </location>
</feature>
<keyword evidence="3 7" id="KW-0547">Nucleotide-binding</keyword>
<comment type="caution">
    <text evidence="7">Lacks conserved residue(s) required for the propagation of feature annotation.</text>
</comment>
<comment type="subcellular location">
    <subcellularLocation>
        <location evidence="7">Cytoplasm</location>
    </subcellularLocation>
</comment>
<dbReference type="InterPro" id="IPR000924">
    <property type="entry name" value="Glu/Gln-tRNA-synth"/>
</dbReference>
<dbReference type="InterPro" id="IPR049940">
    <property type="entry name" value="GluQ/Sye"/>
</dbReference>
<dbReference type="Gene3D" id="1.10.10.350">
    <property type="match status" value="1"/>
</dbReference>
<evidence type="ECO:0000256" key="3">
    <source>
        <dbReference type="ARBA" id="ARBA00022741"/>
    </source>
</evidence>
<comment type="function">
    <text evidence="7">Catalyzes the attachment of glutamate to tRNA(Glu) in a two-step reaction: glutamate is first activated by ATP to form Glu-AMP and then transferred to the acceptor end of tRNA(Glu).</text>
</comment>
<evidence type="ECO:0000259" key="9">
    <source>
        <dbReference type="Pfam" id="PF19269"/>
    </source>
</evidence>
<dbReference type="EC" id="6.1.1.17" evidence="7"/>
<keyword evidence="4 7" id="KW-0067">ATP-binding</keyword>
<dbReference type="GO" id="GO:0006424">
    <property type="term" value="P:glutamyl-tRNA aminoacylation"/>
    <property type="evidence" value="ECO:0007669"/>
    <property type="project" value="UniProtKB-UniRule"/>
</dbReference>
<dbReference type="GO" id="GO:0005829">
    <property type="term" value="C:cytosol"/>
    <property type="evidence" value="ECO:0007669"/>
    <property type="project" value="TreeGrafter"/>
</dbReference>
<dbReference type="InterPro" id="IPR008925">
    <property type="entry name" value="aa_tRNA-synth_I_cd-bd_sf"/>
</dbReference>
<dbReference type="InterPro" id="IPR033910">
    <property type="entry name" value="GluRS_core"/>
</dbReference>
<dbReference type="InterPro" id="IPR001412">
    <property type="entry name" value="aa-tRNA-synth_I_CS"/>
</dbReference>
<dbReference type="Pfam" id="PF00749">
    <property type="entry name" value="tRNA-synt_1c"/>
    <property type="match status" value="1"/>
</dbReference>
<evidence type="ECO:0000256" key="1">
    <source>
        <dbReference type="ARBA" id="ARBA00007894"/>
    </source>
</evidence>
<keyword evidence="5 7" id="KW-0648">Protein biosynthesis</keyword>
<dbReference type="InterPro" id="IPR014729">
    <property type="entry name" value="Rossmann-like_a/b/a_fold"/>
</dbReference>
<dbReference type="PANTHER" id="PTHR43311">
    <property type="entry name" value="GLUTAMATE--TRNA LIGASE"/>
    <property type="match status" value="1"/>
</dbReference>
<dbReference type="PRINTS" id="PR00987">
    <property type="entry name" value="TRNASYNTHGLU"/>
</dbReference>
<dbReference type="PANTHER" id="PTHR43311:SF2">
    <property type="entry name" value="GLUTAMATE--TRNA LIGASE, MITOCHONDRIAL-RELATED"/>
    <property type="match status" value="1"/>
</dbReference>
<feature type="domain" description="Aminoacyl-tRNA synthetase class I anticodon-binding" evidence="9">
    <location>
        <begin position="399"/>
        <end position="529"/>
    </location>
</feature>
<dbReference type="InterPro" id="IPR020751">
    <property type="entry name" value="aa-tRNA-synth_I_codon-bd_sub2"/>
</dbReference>
<evidence type="ECO:0000256" key="4">
    <source>
        <dbReference type="ARBA" id="ARBA00022840"/>
    </source>
</evidence>
<keyword evidence="6 7" id="KW-0030">Aminoacyl-tRNA synthetase</keyword>
<evidence type="ECO:0000256" key="5">
    <source>
        <dbReference type="ARBA" id="ARBA00022917"/>
    </source>
</evidence>
<dbReference type="PROSITE" id="PS00178">
    <property type="entry name" value="AA_TRNA_LIGASE_I"/>
    <property type="match status" value="1"/>
</dbReference>
<dbReference type="GO" id="GO:0008270">
    <property type="term" value="F:zinc ion binding"/>
    <property type="evidence" value="ECO:0007669"/>
    <property type="project" value="InterPro"/>
</dbReference>
<dbReference type="SUPFAM" id="SSF48163">
    <property type="entry name" value="An anticodon-binding domain of class I aminoacyl-tRNA synthetases"/>
    <property type="match status" value="1"/>
</dbReference>
<feature type="short sequence motif" description="'KMSKS' region" evidence="7">
    <location>
        <begin position="263"/>
        <end position="267"/>
    </location>
</feature>
<comment type="subunit">
    <text evidence="7">Monomer.</text>
</comment>
<evidence type="ECO:0000313" key="10">
    <source>
        <dbReference type="EMBL" id="NBI34260.1"/>
    </source>
</evidence>
<dbReference type="FunFam" id="3.40.50.620:FF:000045">
    <property type="entry name" value="Glutamate--tRNA ligase, mitochondrial"/>
    <property type="match status" value="1"/>
</dbReference>
<dbReference type="InterPro" id="IPR004527">
    <property type="entry name" value="Glu-tRNA-ligase_bac/mito"/>
</dbReference>
<dbReference type="AlphaFoldDB" id="A0A7C9JDA1"/>
<dbReference type="GO" id="GO:0000049">
    <property type="term" value="F:tRNA binding"/>
    <property type="evidence" value="ECO:0007669"/>
    <property type="project" value="InterPro"/>
</dbReference>
<dbReference type="NCBIfam" id="TIGR00464">
    <property type="entry name" value="gltX_bact"/>
    <property type="match status" value="1"/>
</dbReference>
<name>A0A7C9JDA1_9BACT</name>
<dbReference type="SUPFAM" id="SSF52374">
    <property type="entry name" value="Nucleotidylyl transferase"/>
    <property type="match status" value="1"/>
</dbReference>
<feature type="short sequence motif" description="'HIGH' region" evidence="7">
    <location>
        <begin position="20"/>
        <end position="30"/>
    </location>
</feature>
<evidence type="ECO:0000256" key="2">
    <source>
        <dbReference type="ARBA" id="ARBA00022598"/>
    </source>
</evidence>
<dbReference type="HAMAP" id="MF_00022">
    <property type="entry name" value="Glu_tRNA_synth_type1"/>
    <property type="match status" value="1"/>
</dbReference>
<dbReference type="GO" id="GO:0004818">
    <property type="term" value="F:glutamate-tRNA ligase activity"/>
    <property type="evidence" value="ECO:0007669"/>
    <property type="project" value="UniProtKB-UniRule"/>
</dbReference>
<sequence>MVDCNDTCSEGGAVRVRFAPSPTGMLHVGGARTAIYNWAFARAKGGTFVLRIEDTDTQRSTDENTRIIIDAMRWLGLDWDEGPQVGGEFGPYFQTQRTQTYRAALERLKERGAVYPCFCTKEQLDAKRAAAEASEGGYAGYDRTCRNIDPAEAKRRIDAGEPHVWRLKVPENHGPIVFDDMVYGSMSFPADVMDDMILCRTDGTFTYNFAVVCDDANMQISHVVRGDDHLSNTPRQILIYEALGLEHPVFGHLPMILGENGKKLSKRHGDTSVEEFRDRGYLADTMVNFLALLGWSLDGETTIIPRDVLCGSFDAARIQRKDAVFDTKKLDWMNGVYIREMGAASWALAARPWIEQAMAQGYAAEPKAIVVEPAADGSPSAATAPSPDDVAAAQAAFADDPSWFEQLYPLVAERLVRLDEIPDKLRFLFWGQGCVLDGKSVQKVLLKDDARAQEALGLCRQVLADTSVAWDAETLQLACRNLGEAAGIKPKLLFQPLRVAVAGNMVSPPLFESIVLMERSDVLGRIDNVAAVVFPDAQ</sequence>
<comment type="similarity">
    <text evidence="1 7">Belongs to the class-I aminoacyl-tRNA synthetase family. Glutamate--tRNA ligase type 1 subfamily.</text>
</comment>
<keyword evidence="2 7" id="KW-0436">Ligase</keyword>
<accession>A0A7C9JDA1</accession>
<gene>
    <name evidence="7" type="primary">gltX</name>
    <name evidence="10" type="ORF">D1639_04275</name>
</gene>
<feature type="binding site" evidence="7">
    <location>
        <position position="266"/>
    </location>
    <ligand>
        <name>ATP</name>
        <dbReference type="ChEBI" id="CHEBI:30616"/>
    </ligand>
</feature>
<dbReference type="Gene3D" id="3.40.50.620">
    <property type="entry name" value="HUPs"/>
    <property type="match status" value="1"/>
</dbReference>
<dbReference type="InterPro" id="IPR020058">
    <property type="entry name" value="Glu/Gln-tRNA-synth_Ib_cat-dom"/>
</dbReference>
<evidence type="ECO:0000256" key="7">
    <source>
        <dbReference type="HAMAP-Rule" id="MF_00022"/>
    </source>
</evidence>
<comment type="caution">
    <text evidence="10">The sequence shown here is derived from an EMBL/GenBank/DDBJ whole genome shotgun (WGS) entry which is preliminary data.</text>
</comment>
<dbReference type="CDD" id="cd00808">
    <property type="entry name" value="GluRS_core"/>
    <property type="match status" value="1"/>
</dbReference>
<organism evidence="10">
    <name type="scientific">Muribaculaceae bacterium Z82</name>
    <dbReference type="NCBI Taxonomy" id="2304548"/>
    <lineage>
        <taxon>Bacteria</taxon>
        <taxon>Pseudomonadati</taxon>
        <taxon>Bacteroidota</taxon>
        <taxon>Bacteroidia</taxon>
        <taxon>Bacteroidales</taxon>
        <taxon>Muribaculaceae</taxon>
    </lineage>
</organism>
<dbReference type="Pfam" id="PF19269">
    <property type="entry name" value="Anticodon_2"/>
    <property type="match status" value="1"/>
</dbReference>
<keyword evidence="7" id="KW-0963">Cytoplasm</keyword>
<comment type="catalytic activity">
    <reaction evidence="7">
        <text>tRNA(Glu) + L-glutamate + ATP = L-glutamyl-tRNA(Glu) + AMP + diphosphate</text>
        <dbReference type="Rhea" id="RHEA:23540"/>
        <dbReference type="Rhea" id="RHEA-COMP:9663"/>
        <dbReference type="Rhea" id="RHEA-COMP:9680"/>
        <dbReference type="ChEBI" id="CHEBI:29985"/>
        <dbReference type="ChEBI" id="CHEBI:30616"/>
        <dbReference type="ChEBI" id="CHEBI:33019"/>
        <dbReference type="ChEBI" id="CHEBI:78442"/>
        <dbReference type="ChEBI" id="CHEBI:78520"/>
        <dbReference type="ChEBI" id="CHEBI:456215"/>
        <dbReference type="EC" id="6.1.1.17"/>
    </reaction>
</comment>
<protein>
    <recommendedName>
        <fullName evidence="7">Glutamate--tRNA ligase</fullName>
        <ecNumber evidence="7">6.1.1.17</ecNumber>
    </recommendedName>
    <alternativeName>
        <fullName evidence="7">Glutamyl-tRNA synthetase</fullName>
        <shortName evidence="7">GluRS</shortName>
    </alternativeName>
</protein>
<reference evidence="10" key="1">
    <citation type="submission" date="2018-08" db="EMBL/GenBank/DDBJ databases">
        <title>Murine metabolic-syndrome-specific gut microbial biobank.</title>
        <authorList>
            <person name="Liu C."/>
        </authorList>
    </citation>
    <scope>NUCLEOTIDE SEQUENCE [LARGE SCALE GENOMIC DNA]</scope>
    <source>
        <strain evidence="10">Z82</strain>
    </source>
</reference>
<dbReference type="NCBIfam" id="NF004315">
    <property type="entry name" value="PRK05710.1-4"/>
    <property type="match status" value="1"/>
</dbReference>
<dbReference type="InterPro" id="IPR045462">
    <property type="entry name" value="aa-tRNA-synth_I_cd-bd"/>
</dbReference>
<evidence type="ECO:0000256" key="6">
    <source>
        <dbReference type="ARBA" id="ARBA00023146"/>
    </source>
</evidence>
<proteinExistence type="inferred from homology"/>
<dbReference type="GO" id="GO:0005524">
    <property type="term" value="F:ATP binding"/>
    <property type="evidence" value="ECO:0007669"/>
    <property type="project" value="UniProtKB-UniRule"/>
</dbReference>